<reference evidence="2 3" key="1">
    <citation type="submission" date="2021-06" db="EMBL/GenBank/DDBJ databases">
        <authorList>
            <person name="Palmer J.M."/>
        </authorList>
    </citation>
    <scope>NUCLEOTIDE SEQUENCE [LARGE SCALE GENOMIC DNA]</scope>
    <source>
        <strain evidence="3">if_2019</strain>
        <tissue evidence="2">Muscle</tissue>
    </source>
</reference>
<name>A0ABV0V3X3_9TELE</name>
<keyword evidence="1" id="KW-0812">Transmembrane</keyword>
<gene>
    <name evidence="2" type="ORF">ILYODFUR_007164</name>
</gene>
<proteinExistence type="predicted"/>
<accession>A0ABV0V3X3</accession>
<evidence type="ECO:0000313" key="2">
    <source>
        <dbReference type="EMBL" id="MEQ2251068.1"/>
    </source>
</evidence>
<dbReference type="Proteomes" id="UP001482620">
    <property type="component" value="Unassembled WGS sequence"/>
</dbReference>
<evidence type="ECO:0000313" key="3">
    <source>
        <dbReference type="Proteomes" id="UP001482620"/>
    </source>
</evidence>
<keyword evidence="1" id="KW-0472">Membrane</keyword>
<comment type="caution">
    <text evidence="2">The sequence shown here is derived from an EMBL/GenBank/DDBJ whole genome shotgun (WGS) entry which is preliminary data.</text>
</comment>
<keyword evidence="1" id="KW-1133">Transmembrane helix</keyword>
<dbReference type="EMBL" id="JAHRIQ010093139">
    <property type="protein sequence ID" value="MEQ2251068.1"/>
    <property type="molecule type" value="Genomic_DNA"/>
</dbReference>
<keyword evidence="3" id="KW-1185">Reference proteome</keyword>
<evidence type="ECO:0000256" key="1">
    <source>
        <dbReference type="SAM" id="Phobius"/>
    </source>
</evidence>
<protein>
    <submittedName>
        <fullName evidence="2">Uncharacterized protein</fullName>
    </submittedName>
</protein>
<organism evidence="2 3">
    <name type="scientific">Ilyodon furcidens</name>
    <name type="common">goldbreast splitfin</name>
    <dbReference type="NCBI Taxonomy" id="33524"/>
    <lineage>
        <taxon>Eukaryota</taxon>
        <taxon>Metazoa</taxon>
        <taxon>Chordata</taxon>
        <taxon>Craniata</taxon>
        <taxon>Vertebrata</taxon>
        <taxon>Euteleostomi</taxon>
        <taxon>Actinopterygii</taxon>
        <taxon>Neopterygii</taxon>
        <taxon>Teleostei</taxon>
        <taxon>Neoteleostei</taxon>
        <taxon>Acanthomorphata</taxon>
        <taxon>Ovalentaria</taxon>
        <taxon>Atherinomorphae</taxon>
        <taxon>Cyprinodontiformes</taxon>
        <taxon>Goodeidae</taxon>
        <taxon>Ilyodon</taxon>
    </lineage>
</organism>
<feature type="transmembrane region" description="Helical" evidence="1">
    <location>
        <begin position="42"/>
        <end position="60"/>
    </location>
</feature>
<sequence>MRTYTLVHITTYWYSPVWTLCGTFKVGFHFMRNKKCQCGPHIFVLLSPPSLLAAAGLWLVTDPPASVCADFFASCIKVGVYVQLSAPLSHPTSAQIRASVS</sequence>